<evidence type="ECO:0000313" key="14">
    <source>
        <dbReference type="EMBL" id="KAL0912919.1"/>
    </source>
</evidence>
<comment type="subcellular location">
    <subcellularLocation>
        <location evidence="1">Cell membrane</location>
        <topology evidence="1">Single-pass type I membrane protein</topology>
    </subcellularLocation>
</comment>
<comment type="similarity">
    <text evidence="2">Belongs to the RLP family.</text>
</comment>
<sequence>MERAKLLLLLMLALSFYYSRVESEGNLHVVELQGRCSIEEREALISIKQSLDDPQLLLSNWDIGEDCCGWKGVGFRNTRRSLVCHIFFPSLLRLQHLQYLSLNGIFFNHTSIPTTINSLTSLRYLDLSNSGFNGIIPPHIGNLTKLRFLDLSSNYLAASNLLWMSHLFSLQYLDMSDVNLTLATNWLHEIMKLPALSTLRFSYCNLQTLPTLLSYYNFSSTISTIDLSNNQFPNSTIPSWLYNMTNLVELHLPGCQLHGMVPSNLLGALCRLRILDLSSNLIHGSISSMFLGQFSKCTTRYELKYLALSNNDLSGNIQPNNFTGPVSWATLSLLCDLDILNLRENNFIELIDDESAPKCKEYKMTYMDISENKMSGSMPEWVGQMRQLRYLHLGNNRLIGSIPQRFGQLMNLNYLNLHTNLLQGSLLDANFVNLSQLKILDLSNNQLDFNMMSFNWVPPFQVFILDIHSCLIGPRFPSWLQTQKFLNYLDVSNGGISDIIPSWFWNITSQVVFLGMFYNSIRGELPMSLNIRFKSTIDLRSNLLEGHLPRLENSAQFALFSDNMFSNGTEWYLNANQSYLEILDLSENQLYDEIPSSIC</sequence>
<dbReference type="EMBL" id="JANQDX010000013">
    <property type="protein sequence ID" value="KAL0912919.1"/>
    <property type="molecule type" value="Genomic_DNA"/>
</dbReference>
<dbReference type="Pfam" id="PF08263">
    <property type="entry name" value="LRRNT_2"/>
    <property type="match status" value="1"/>
</dbReference>
<dbReference type="InterPro" id="IPR013210">
    <property type="entry name" value="LRR_N_plant-typ"/>
</dbReference>
<evidence type="ECO:0000256" key="10">
    <source>
        <dbReference type="ARBA" id="ARBA00023180"/>
    </source>
</evidence>
<feature type="signal peptide" evidence="11">
    <location>
        <begin position="1"/>
        <end position="23"/>
    </location>
</feature>
<dbReference type="AlphaFoldDB" id="A0ABD0UJF5"/>
<keyword evidence="9" id="KW-0472">Membrane</keyword>
<name>A0ABD0UJF5_DENTH</name>
<evidence type="ECO:0000256" key="5">
    <source>
        <dbReference type="ARBA" id="ARBA00022692"/>
    </source>
</evidence>
<dbReference type="InterPro" id="IPR046956">
    <property type="entry name" value="RLP23-like"/>
</dbReference>
<keyword evidence="5" id="KW-0812">Transmembrane</keyword>
<dbReference type="Proteomes" id="UP001552299">
    <property type="component" value="Unassembled WGS sequence"/>
</dbReference>
<keyword evidence="15" id="KW-1185">Reference proteome</keyword>
<organism evidence="14 15">
    <name type="scientific">Dendrobium thyrsiflorum</name>
    <name type="common">Pinecone-like raceme dendrobium</name>
    <name type="synonym">Orchid</name>
    <dbReference type="NCBI Taxonomy" id="117978"/>
    <lineage>
        <taxon>Eukaryota</taxon>
        <taxon>Viridiplantae</taxon>
        <taxon>Streptophyta</taxon>
        <taxon>Embryophyta</taxon>
        <taxon>Tracheophyta</taxon>
        <taxon>Spermatophyta</taxon>
        <taxon>Magnoliopsida</taxon>
        <taxon>Liliopsida</taxon>
        <taxon>Asparagales</taxon>
        <taxon>Orchidaceae</taxon>
        <taxon>Epidendroideae</taxon>
        <taxon>Malaxideae</taxon>
        <taxon>Dendrobiinae</taxon>
        <taxon>Dendrobium</taxon>
    </lineage>
</organism>
<evidence type="ECO:0000259" key="12">
    <source>
        <dbReference type="Pfam" id="PF08263"/>
    </source>
</evidence>
<dbReference type="SUPFAM" id="SSF52058">
    <property type="entry name" value="L domain-like"/>
    <property type="match status" value="1"/>
</dbReference>
<dbReference type="Pfam" id="PF23598">
    <property type="entry name" value="LRR_14"/>
    <property type="match status" value="1"/>
</dbReference>
<feature type="domain" description="Leucine-rich repeat-containing N-terminal plant-type" evidence="12">
    <location>
        <begin position="39"/>
        <end position="73"/>
    </location>
</feature>
<proteinExistence type="inferred from homology"/>
<keyword evidence="4" id="KW-0433">Leucine-rich repeat</keyword>
<dbReference type="InterPro" id="IPR032675">
    <property type="entry name" value="LRR_dom_sf"/>
</dbReference>
<comment type="caution">
    <text evidence="14">The sequence shown here is derived from an EMBL/GenBank/DDBJ whole genome shotgun (WGS) entry which is preliminary data.</text>
</comment>
<dbReference type="PANTHER" id="PTHR48063">
    <property type="entry name" value="LRR RECEPTOR-LIKE KINASE"/>
    <property type="match status" value="1"/>
</dbReference>
<dbReference type="InterPro" id="IPR003591">
    <property type="entry name" value="Leu-rich_rpt_typical-subtyp"/>
</dbReference>
<dbReference type="PANTHER" id="PTHR48063:SF98">
    <property type="entry name" value="LRR RECEPTOR-LIKE SERINE_THREONINE-PROTEIN KINASE FLS2"/>
    <property type="match status" value="1"/>
</dbReference>
<evidence type="ECO:0000259" key="13">
    <source>
        <dbReference type="Pfam" id="PF23598"/>
    </source>
</evidence>
<evidence type="ECO:0000256" key="8">
    <source>
        <dbReference type="ARBA" id="ARBA00022989"/>
    </source>
</evidence>
<feature type="domain" description="Disease resistance R13L4/SHOC-2-like LRR" evidence="13">
    <location>
        <begin position="89"/>
        <end position="203"/>
    </location>
</feature>
<evidence type="ECO:0000256" key="3">
    <source>
        <dbReference type="ARBA" id="ARBA00022475"/>
    </source>
</evidence>
<evidence type="ECO:0000256" key="4">
    <source>
        <dbReference type="ARBA" id="ARBA00022614"/>
    </source>
</evidence>
<accession>A0ABD0UJF5</accession>
<keyword evidence="6 11" id="KW-0732">Signal</keyword>
<keyword evidence="8" id="KW-1133">Transmembrane helix</keyword>
<dbReference type="InterPro" id="IPR055414">
    <property type="entry name" value="LRR_R13L4/SHOC2-like"/>
</dbReference>
<evidence type="ECO:0008006" key="16">
    <source>
        <dbReference type="Google" id="ProtNLM"/>
    </source>
</evidence>
<keyword evidence="7" id="KW-0677">Repeat</keyword>
<dbReference type="Pfam" id="PF00560">
    <property type="entry name" value="LRR_1"/>
    <property type="match status" value="2"/>
</dbReference>
<dbReference type="SMART" id="SM00369">
    <property type="entry name" value="LRR_TYP"/>
    <property type="match status" value="5"/>
</dbReference>
<dbReference type="SUPFAM" id="SSF52047">
    <property type="entry name" value="RNI-like"/>
    <property type="match status" value="1"/>
</dbReference>
<protein>
    <recommendedName>
        <fullName evidence="16">Leucine-rich repeat-containing N-terminal plant-type domain-containing protein</fullName>
    </recommendedName>
</protein>
<reference evidence="14 15" key="1">
    <citation type="journal article" date="2024" name="Plant Biotechnol. J.">
        <title>Dendrobium thyrsiflorum genome and its molecular insights into genes involved in important horticultural traits.</title>
        <authorList>
            <person name="Chen B."/>
            <person name="Wang J.Y."/>
            <person name="Zheng P.J."/>
            <person name="Li K.L."/>
            <person name="Liang Y.M."/>
            <person name="Chen X.F."/>
            <person name="Zhang C."/>
            <person name="Zhao X."/>
            <person name="He X."/>
            <person name="Zhang G.Q."/>
            <person name="Liu Z.J."/>
            <person name="Xu Q."/>
        </authorList>
    </citation>
    <scope>NUCLEOTIDE SEQUENCE [LARGE SCALE GENOMIC DNA]</scope>
    <source>
        <strain evidence="14">GZMU011</strain>
    </source>
</reference>
<dbReference type="Gene3D" id="3.80.10.10">
    <property type="entry name" value="Ribonuclease Inhibitor"/>
    <property type="match status" value="2"/>
</dbReference>
<dbReference type="PRINTS" id="PR00019">
    <property type="entry name" value="LEURICHRPT"/>
</dbReference>
<keyword evidence="10" id="KW-0325">Glycoprotein</keyword>
<dbReference type="InterPro" id="IPR001611">
    <property type="entry name" value="Leu-rich_rpt"/>
</dbReference>
<gene>
    <name evidence="14" type="ORF">M5K25_016340</name>
</gene>
<evidence type="ECO:0000256" key="9">
    <source>
        <dbReference type="ARBA" id="ARBA00023136"/>
    </source>
</evidence>
<evidence type="ECO:0000256" key="11">
    <source>
        <dbReference type="SAM" id="SignalP"/>
    </source>
</evidence>
<dbReference type="Pfam" id="PF13855">
    <property type="entry name" value="LRR_8"/>
    <property type="match status" value="1"/>
</dbReference>
<feature type="chain" id="PRO_5044806786" description="Leucine-rich repeat-containing N-terminal plant-type domain-containing protein" evidence="11">
    <location>
        <begin position="24"/>
        <end position="599"/>
    </location>
</feature>
<evidence type="ECO:0000256" key="2">
    <source>
        <dbReference type="ARBA" id="ARBA00009592"/>
    </source>
</evidence>
<evidence type="ECO:0000313" key="15">
    <source>
        <dbReference type="Proteomes" id="UP001552299"/>
    </source>
</evidence>
<evidence type="ECO:0000256" key="1">
    <source>
        <dbReference type="ARBA" id="ARBA00004251"/>
    </source>
</evidence>
<dbReference type="GO" id="GO:0005886">
    <property type="term" value="C:plasma membrane"/>
    <property type="evidence" value="ECO:0007669"/>
    <property type="project" value="UniProtKB-SubCell"/>
</dbReference>
<evidence type="ECO:0000256" key="7">
    <source>
        <dbReference type="ARBA" id="ARBA00022737"/>
    </source>
</evidence>
<keyword evidence="3" id="KW-1003">Cell membrane</keyword>
<evidence type="ECO:0000256" key="6">
    <source>
        <dbReference type="ARBA" id="ARBA00022729"/>
    </source>
</evidence>
<dbReference type="FunFam" id="3.80.10.10:FF:000383">
    <property type="entry name" value="Leucine-rich repeat receptor protein kinase EMS1"/>
    <property type="match status" value="1"/>
</dbReference>